<dbReference type="PANTHER" id="PTHR11731">
    <property type="entry name" value="PROTEASE FAMILY S9B,C DIPEPTIDYL-PEPTIDASE IV-RELATED"/>
    <property type="match status" value="1"/>
</dbReference>
<dbReference type="InterPro" id="IPR001375">
    <property type="entry name" value="Peptidase_S9_cat"/>
</dbReference>
<reference evidence="5 6" key="1">
    <citation type="submission" date="2020-02" db="EMBL/GenBank/DDBJ databases">
        <title>Draft genome sequence of two Spirosoma agri KCTC 52727 and Spirosoma terrae KCTC 52035.</title>
        <authorList>
            <person name="Rojas J."/>
            <person name="Ambika Manirajan B."/>
            <person name="Suarez C."/>
            <person name="Ratering S."/>
            <person name="Schnell S."/>
        </authorList>
    </citation>
    <scope>NUCLEOTIDE SEQUENCE [LARGE SCALE GENOMIC DNA]</scope>
    <source>
        <strain evidence="5 6">KCTC 52035</strain>
    </source>
</reference>
<dbReference type="EMBL" id="JAAFZH010000002">
    <property type="protein sequence ID" value="NDU94532.1"/>
    <property type="molecule type" value="Genomic_DNA"/>
</dbReference>
<evidence type="ECO:0000259" key="4">
    <source>
        <dbReference type="Pfam" id="PF00930"/>
    </source>
</evidence>
<feature type="signal peptide" evidence="2">
    <location>
        <begin position="1"/>
        <end position="19"/>
    </location>
</feature>
<dbReference type="SUPFAM" id="SSF82171">
    <property type="entry name" value="DPP6 N-terminal domain-like"/>
    <property type="match status" value="1"/>
</dbReference>
<dbReference type="GO" id="GO:0008236">
    <property type="term" value="F:serine-type peptidase activity"/>
    <property type="evidence" value="ECO:0007669"/>
    <property type="project" value="InterPro"/>
</dbReference>
<sequence length="779" mass="87550">MKKSLLTGIFLLPLFSSYAQQRPALTTRDYEQAQRFLSTNAEQLIDHASVRPNWLPNDRFWYRDLTANGSEFILVDPAKGTRTTAFNHQRLADSLSKVTGKKYAAATLPFQTIRFSPDEKAIIVQVGGKQWKSNLQTYQITADSSPVTSTPEPGGRPARGEGGIEVLSPDRKRAAFIKDYNLWLRDVQTGKETQLTTDGIKDFGYATDNAGWKSSDRAILAWSPDSKKIATFRQDQRQVSDMYLVTTNVGKPTLKQWKYPLPGDKDIPTIARVIIEVDNPKVIALQIPPDPHRATLSDDIASSGTFDDVNWTEDGAKLAFVSTSRDHKEEKIRIADAATGAVRDVFNEIVPTQYESGWGAINWRYLDKSNEFIWFSERDNWGHLYLYDATTGKLKNQITKGDWLVTKLLKVDEKKRVLYFMANGRQAVNPYFGQLCKIGFDGKNFAVLTPEEGNHQVTLSPSGNYFVDSYSKPDVPPVTVVRNAEGKLIATLEKADISRLTATGWQPPVPIALKAYDGKTDIYGLMYRPTKLDPAKKYPIIDYIYPGPQGGSVGNWSFSAARKDNQSLAELGFIVVEIEGTSNPLRSKSFHDMSYGNMAINTLPDQITGIRQLAQKFGYIDTTRVGIWGHSGGGFATATAMFRYPDFFKVGISESGNHDNRNYEDDWGERYNGLAANVDYEAQANQNYAKNLKGKLMLAHGMMDNNVPPYNTLLVVEALEKANKDYDLVIFPNSAHGFGVYNPYMMRRRWDYFVRNLQGAETPHEFLIDIKPDPRTSVR</sequence>
<organism evidence="5 6">
    <name type="scientific">Spirosoma terrae</name>
    <dbReference type="NCBI Taxonomy" id="1968276"/>
    <lineage>
        <taxon>Bacteria</taxon>
        <taxon>Pseudomonadati</taxon>
        <taxon>Bacteroidota</taxon>
        <taxon>Cytophagia</taxon>
        <taxon>Cytophagales</taxon>
        <taxon>Cytophagaceae</taxon>
        <taxon>Spirosoma</taxon>
    </lineage>
</organism>
<proteinExistence type="predicted"/>
<feature type="domain" description="Dipeptidylpeptidase IV N-terminal" evidence="4">
    <location>
        <begin position="117"/>
        <end position="477"/>
    </location>
</feature>
<feature type="chain" id="PRO_5026969637" evidence="2">
    <location>
        <begin position="20"/>
        <end position="779"/>
    </location>
</feature>
<dbReference type="GO" id="GO:0006508">
    <property type="term" value="P:proteolysis"/>
    <property type="evidence" value="ECO:0007669"/>
    <property type="project" value="InterPro"/>
</dbReference>
<dbReference type="AlphaFoldDB" id="A0A6L9L577"/>
<keyword evidence="2" id="KW-0732">Signal</keyword>
<dbReference type="RefSeq" id="WP_163944672.1">
    <property type="nucleotide sequence ID" value="NZ_JAAFZH010000002.1"/>
</dbReference>
<comment type="caution">
    <text evidence="5">The sequence shown here is derived from an EMBL/GenBank/DDBJ whole genome shotgun (WGS) entry which is preliminary data.</text>
</comment>
<dbReference type="Proteomes" id="UP000474175">
    <property type="component" value="Unassembled WGS sequence"/>
</dbReference>
<dbReference type="InterPro" id="IPR029058">
    <property type="entry name" value="AB_hydrolase_fold"/>
</dbReference>
<feature type="region of interest" description="Disordered" evidence="1">
    <location>
        <begin position="142"/>
        <end position="164"/>
    </location>
</feature>
<dbReference type="Gene3D" id="2.140.10.30">
    <property type="entry name" value="Dipeptidylpeptidase IV, N-terminal domain"/>
    <property type="match status" value="1"/>
</dbReference>
<dbReference type="SUPFAM" id="SSF53474">
    <property type="entry name" value="alpha/beta-Hydrolases"/>
    <property type="match status" value="1"/>
</dbReference>
<keyword evidence="6" id="KW-1185">Reference proteome</keyword>
<feature type="domain" description="Peptidase S9 prolyl oligopeptidase catalytic" evidence="3">
    <location>
        <begin position="563"/>
        <end position="758"/>
    </location>
</feature>
<accession>A0A6L9L577</accession>
<evidence type="ECO:0000313" key="5">
    <source>
        <dbReference type="EMBL" id="NDU94532.1"/>
    </source>
</evidence>
<dbReference type="InterPro" id="IPR002469">
    <property type="entry name" value="Peptidase_S9B_N"/>
</dbReference>
<dbReference type="Pfam" id="PF00326">
    <property type="entry name" value="Peptidase_S9"/>
    <property type="match status" value="1"/>
</dbReference>
<evidence type="ECO:0000256" key="1">
    <source>
        <dbReference type="SAM" id="MobiDB-lite"/>
    </source>
</evidence>
<gene>
    <name evidence="5" type="ORF">GK108_06570</name>
</gene>
<evidence type="ECO:0000256" key="2">
    <source>
        <dbReference type="SAM" id="SignalP"/>
    </source>
</evidence>
<evidence type="ECO:0000259" key="3">
    <source>
        <dbReference type="Pfam" id="PF00326"/>
    </source>
</evidence>
<name>A0A6L9L577_9BACT</name>
<dbReference type="Gene3D" id="3.40.50.1820">
    <property type="entry name" value="alpha/beta hydrolase"/>
    <property type="match status" value="1"/>
</dbReference>
<dbReference type="Pfam" id="PF00930">
    <property type="entry name" value="DPPIV_N"/>
    <property type="match status" value="1"/>
</dbReference>
<evidence type="ECO:0000313" key="6">
    <source>
        <dbReference type="Proteomes" id="UP000474175"/>
    </source>
</evidence>
<dbReference type="InterPro" id="IPR050278">
    <property type="entry name" value="Serine_Prot_S9B/DPPIV"/>
</dbReference>
<protein>
    <submittedName>
        <fullName evidence="5">Prolyl oligopeptidase family serine peptidase</fullName>
    </submittedName>
</protein>
<dbReference type="PANTHER" id="PTHR11731:SF118">
    <property type="entry name" value="BLR1971 PROTEIN"/>
    <property type="match status" value="1"/>
</dbReference>